<dbReference type="InterPro" id="IPR036908">
    <property type="entry name" value="RlpA-like_sf"/>
</dbReference>
<evidence type="ECO:0000256" key="3">
    <source>
        <dbReference type="ARBA" id="ARBA00022525"/>
    </source>
</evidence>
<dbReference type="CDD" id="cd22778">
    <property type="entry name" value="DPBB_CEPL-like"/>
    <property type="match status" value="1"/>
</dbReference>
<comment type="subcellular location">
    <subcellularLocation>
        <location evidence="1">Secreted</location>
    </subcellularLocation>
</comment>
<proteinExistence type="inferred from homology"/>
<protein>
    <recommendedName>
        <fullName evidence="7">Cerato-platanin</fullName>
    </recommendedName>
</protein>
<evidence type="ECO:0000313" key="5">
    <source>
        <dbReference type="EMBL" id="KAL0575662.1"/>
    </source>
</evidence>
<keyword evidence="6" id="KW-1185">Reference proteome</keyword>
<feature type="signal peptide" evidence="4">
    <location>
        <begin position="1"/>
        <end position="21"/>
    </location>
</feature>
<evidence type="ECO:0008006" key="7">
    <source>
        <dbReference type="Google" id="ProtNLM"/>
    </source>
</evidence>
<accession>A0ABR3FKG5</accession>
<dbReference type="Proteomes" id="UP001465976">
    <property type="component" value="Unassembled WGS sequence"/>
</dbReference>
<dbReference type="EMBL" id="JBAHYK010000285">
    <property type="protein sequence ID" value="KAL0575662.1"/>
    <property type="molecule type" value="Genomic_DNA"/>
</dbReference>
<name>A0ABR3FKG5_9AGAR</name>
<keyword evidence="4" id="KW-0732">Signal</keyword>
<reference evidence="5 6" key="1">
    <citation type="submission" date="2024-02" db="EMBL/GenBank/DDBJ databases">
        <title>A draft genome for the cacao thread blight pathogen Marasmius crinis-equi.</title>
        <authorList>
            <person name="Cohen S.P."/>
            <person name="Baruah I.K."/>
            <person name="Amoako-Attah I."/>
            <person name="Bukari Y."/>
            <person name="Meinhardt L.W."/>
            <person name="Bailey B.A."/>
        </authorList>
    </citation>
    <scope>NUCLEOTIDE SEQUENCE [LARGE SCALE GENOMIC DNA]</scope>
    <source>
        <strain evidence="5 6">GH-76</strain>
    </source>
</reference>
<organism evidence="5 6">
    <name type="scientific">Marasmius crinis-equi</name>
    <dbReference type="NCBI Taxonomy" id="585013"/>
    <lineage>
        <taxon>Eukaryota</taxon>
        <taxon>Fungi</taxon>
        <taxon>Dikarya</taxon>
        <taxon>Basidiomycota</taxon>
        <taxon>Agaricomycotina</taxon>
        <taxon>Agaricomycetes</taxon>
        <taxon>Agaricomycetidae</taxon>
        <taxon>Agaricales</taxon>
        <taxon>Marasmiineae</taxon>
        <taxon>Marasmiaceae</taxon>
        <taxon>Marasmius</taxon>
    </lineage>
</organism>
<dbReference type="Gene3D" id="2.40.40.10">
    <property type="entry name" value="RlpA-like domain"/>
    <property type="match status" value="1"/>
</dbReference>
<dbReference type="Pfam" id="PF07249">
    <property type="entry name" value="Cerato-platanin"/>
    <property type="match status" value="1"/>
</dbReference>
<evidence type="ECO:0000313" key="6">
    <source>
        <dbReference type="Proteomes" id="UP001465976"/>
    </source>
</evidence>
<keyword evidence="3" id="KW-0964">Secreted</keyword>
<feature type="chain" id="PRO_5047522450" description="Cerato-platanin" evidence="4">
    <location>
        <begin position="22"/>
        <end position="144"/>
    </location>
</feature>
<evidence type="ECO:0000256" key="2">
    <source>
        <dbReference type="ARBA" id="ARBA00010421"/>
    </source>
</evidence>
<comment type="caution">
    <text evidence="5">The sequence shown here is derived from an EMBL/GenBank/DDBJ whole genome shotgun (WGS) entry which is preliminary data.</text>
</comment>
<evidence type="ECO:0000256" key="1">
    <source>
        <dbReference type="ARBA" id="ARBA00004613"/>
    </source>
</evidence>
<gene>
    <name evidence="5" type="ORF">V5O48_006318</name>
</gene>
<dbReference type="InterPro" id="IPR010829">
    <property type="entry name" value="Cerato-platanin"/>
</dbReference>
<evidence type="ECO:0000256" key="4">
    <source>
        <dbReference type="SAM" id="SignalP"/>
    </source>
</evidence>
<sequence length="144" mass="15350">MKLAALTPFLVSLFFTPSARGENLRVSFDDLYDNPNGDLSTVACSDGPNGMLTKGFTTFESLRKAKLHYVGATSAVEGWNSQKCGSCWELSYDAGKQGIQSVVVIAVDHTKDGFNIGRDALDKLTNGAASDLGHAVVDAKEVDC</sequence>
<dbReference type="SUPFAM" id="SSF50685">
    <property type="entry name" value="Barwin-like endoglucanases"/>
    <property type="match status" value="1"/>
</dbReference>
<comment type="similarity">
    <text evidence="2">Belongs to the cerato-platanin family.</text>
</comment>